<dbReference type="Proteomes" id="UP000729357">
    <property type="component" value="Unassembled WGS sequence"/>
</dbReference>
<dbReference type="InterPro" id="IPR013083">
    <property type="entry name" value="Znf_RING/FYVE/PHD"/>
</dbReference>
<dbReference type="PROSITE" id="PS50089">
    <property type="entry name" value="ZF_RING_2"/>
    <property type="match status" value="1"/>
</dbReference>
<evidence type="ECO:0000313" key="10">
    <source>
        <dbReference type="EMBL" id="KAG9979808.1"/>
    </source>
</evidence>
<dbReference type="GO" id="GO:0008270">
    <property type="term" value="F:zinc ion binding"/>
    <property type="evidence" value="ECO:0007669"/>
    <property type="project" value="UniProtKB-KW"/>
</dbReference>
<comment type="caution">
    <text evidence="10">The sequence shown here is derived from an EMBL/GenBank/DDBJ whole genome shotgun (WGS) entry which is preliminary data.</text>
</comment>
<feature type="non-terminal residue" evidence="10">
    <location>
        <position position="671"/>
    </location>
</feature>
<name>A0A9P8JSS7_AURME</name>
<dbReference type="Gene3D" id="3.30.40.10">
    <property type="entry name" value="Zinc/RING finger domain, C3HC4 (zinc finger)"/>
    <property type="match status" value="1"/>
</dbReference>
<dbReference type="GO" id="GO:0006511">
    <property type="term" value="P:ubiquitin-dependent protein catabolic process"/>
    <property type="evidence" value="ECO:0007669"/>
    <property type="project" value="TreeGrafter"/>
</dbReference>
<dbReference type="OrthoDB" id="411372at2759"/>
<proteinExistence type="predicted"/>
<dbReference type="InterPro" id="IPR017921">
    <property type="entry name" value="Znf_CTCHY"/>
</dbReference>
<dbReference type="SMART" id="SM00184">
    <property type="entry name" value="RING"/>
    <property type="match status" value="1"/>
</dbReference>
<dbReference type="Gene3D" id="2.20.28.10">
    <property type="match status" value="1"/>
</dbReference>
<feature type="domain" description="CTCHY-type" evidence="8">
    <location>
        <begin position="250"/>
        <end position="316"/>
    </location>
</feature>
<dbReference type="InterPro" id="IPR037274">
    <property type="entry name" value="Znf_CHY_sf"/>
</dbReference>
<keyword evidence="2 4" id="KW-0863">Zinc-finger</keyword>
<evidence type="ECO:0000313" key="9">
    <source>
        <dbReference type="EMBL" id="KAG9668261.1"/>
    </source>
</evidence>
<evidence type="ECO:0000256" key="5">
    <source>
        <dbReference type="SAM" id="MobiDB-lite"/>
    </source>
</evidence>
<dbReference type="AlphaFoldDB" id="A0A9P8JSS7"/>
<keyword evidence="11" id="KW-1185">Reference proteome</keyword>
<keyword evidence="1" id="KW-0479">Metal-binding</keyword>
<dbReference type="Proteomes" id="UP000779574">
    <property type="component" value="Unassembled WGS sequence"/>
</dbReference>
<organism evidence="10 11">
    <name type="scientific">Aureobasidium melanogenum</name>
    <name type="common">Aureobasidium pullulans var. melanogenum</name>
    <dbReference type="NCBI Taxonomy" id="46634"/>
    <lineage>
        <taxon>Eukaryota</taxon>
        <taxon>Fungi</taxon>
        <taxon>Dikarya</taxon>
        <taxon>Ascomycota</taxon>
        <taxon>Pezizomycotina</taxon>
        <taxon>Dothideomycetes</taxon>
        <taxon>Dothideomycetidae</taxon>
        <taxon>Dothideales</taxon>
        <taxon>Saccotheciaceae</taxon>
        <taxon>Aureobasidium</taxon>
    </lineage>
</organism>
<accession>A0A9P8JSS7</accession>
<dbReference type="InterPro" id="IPR008913">
    <property type="entry name" value="Znf_CHY"/>
</dbReference>
<dbReference type="PROSITE" id="PS51270">
    <property type="entry name" value="ZF_CTCHY"/>
    <property type="match status" value="1"/>
</dbReference>
<sequence length="671" mass="74767">TAAGIPTWSPTVVLICRSTAYVWQSGRDAQFSADCGRTCLTRILKATTAGQAKAKEKRRRTLNMAVNANTSQFLELDVDRRASSPTPGTSLPEDDGMRALRQKMHEIRSLAASTEEKARAMHLLMTRDYITMNNPDHDMPDLFQQGPLCHPVRSNDNPYNITPKDLEPSYCSDQIHNEGTGLGCAHYSRNVKVQCFDCNQWHPCRHCHDSSPNLPFPHGLNRKMTQNMLCMLCSTPQPAGPTCTNCGVDSAYYYCSKCKLWDNDSTKSIYHCDDCGICRRGEGLGKDYVHCKRCNVCISISTSSTHPCVERATDCDCPLCLEYLFSSSLPVVSLACGHYMHGSCYKELMHVTYRCPVCNKSAVNMELQWRKLDDEIRLQPMPEDEFEDSAAARTNPTHRRVPRRVFVGCNDCGGRGWSAFHWLGLKCPHCDGYNTSQTAYVGSETPGARPVVRRHEFAGVNALPAVVTGDEERADSAYGCPSSPAQIPVPQQQLPVQQPVFAPHSPTGRSYFLQAEHEESLRNTERALSAGDAFRNLPYDILQRFSRSLSPMRYYLEGLDVGANTANPAQAPDDSTAPKDTEQSSRRPQTAQSHDSSFWSEGNAGVFFGDISESDEEEEEEDVEGEDDEEESDEDEEEDDEDEDDDGVGSQFGDRDAFPVDEDDLRLPGHI</sequence>
<evidence type="ECO:0000256" key="1">
    <source>
        <dbReference type="ARBA" id="ARBA00022723"/>
    </source>
</evidence>
<dbReference type="InterPro" id="IPR037275">
    <property type="entry name" value="Znf_CTCHY_sf"/>
</dbReference>
<evidence type="ECO:0000313" key="11">
    <source>
        <dbReference type="Proteomes" id="UP000729357"/>
    </source>
</evidence>
<feature type="compositionally biased region" description="Acidic residues" evidence="5">
    <location>
        <begin position="612"/>
        <end position="647"/>
    </location>
</feature>
<feature type="region of interest" description="Disordered" evidence="5">
    <location>
        <begin position="565"/>
        <end position="671"/>
    </location>
</feature>
<dbReference type="SUPFAM" id="SSF57850">
    <property type="entry name" value="RING/U-box"/>
    <property type="match status" value="1"/>
</dbReference>
<gene>
    <name evidence="9" type="ORF">KCU76_g17535</name>
    <name evidence="10" type="ORF">KCU98_g8533</name>
</gene>
<dbReference type="GO" id="GO:0061630">
    <property type="term" value="F:ubiquitin protein ligase activity"/>
    <property type="evidence" value="ECO:0007669"/>
    <property type="project" value="TreeGrafter"/>
</dbReference>
<dbReference type="PANTHER" id="PTHR21319">
    <property type="entry name" value="RING FINGER AND CHY ZINC FINGER DOMAIN-CONTAINING PROTEIN 1"/>
    <property type="match status" value="1"/>
</dbReference>
<dbReference type="Pfam" id="PF14599">
    <property type="entry name" value="zinc_ribbon_6"/>
    <property type="match status" value="1"/>
</dbReference>
<evidence type="ECO:0000259" key="8">
    <source>
        <dbReference type="PROSITE" id="PS51270"/>
    </source>
</evidence>
<dbReference type="EMBL" id="JAHFXS010001073">
    <property type="protein sequence ID" value="KAG9979808.1"/>
    <property type="molecule type" value="Genomic_DNA"/>
</dbReference>
<dbReference type="PROSITE" id="PS51266">
    <property type="entry name" value="ZF_CHY"/>
    <property type="match status" value="1"/>
</dbReference>
<protein>
    <submittedName>
        <fullName evidence="10">Zf-CHY-domain-containing protein</fullName>
    </submittedName>
</protein>
<evidence type="ECO:0000256" key="2">
    <source>
        <dbReference type="ARBA" id="ARBA00022771"/>
    </source>
</evidence>
<keyword evidence="3" id="KW-0862">Zinc</keyword>
<feature type="compositionally biased region" description="Polar residues" evidence="5">
    <location>
        <begin position="586"/>
        <end position="600"/>
    </location>
</feature>
<reference evidence="10" key="2">
    <citation type="submission" date="2021-08" db="EMBL/GenBank/DDBJ databases">
        <authorList>
            <person name="Gostincar C."/>
            <person name="Sun X."/>
            <person name="Song Z."/>
            <person name="Gunde-Cimerman N."/>
        </authorList>
    </citation>
    <scope>NUCLEOTIDE SEQUENCE</scope>
    <source>
        <strain evidence="10">EXF-9298</strain>
        <strain evidence="9">EXF-9911</strain>
    </source>
</reference>
<dbReference type="GO" id="GO:0005634">
    <property type="term" value="C:nucleus"/>
    <property type="evidence" value="ECO:0007669"/>
    <property type="project" value="TreeGrafter"/>
</dbReference>
<dbReference type="InterPro" id="IPR039512">
    <property type="entry name" value="RCHY1_zinc-ribbon"/>
</dbReference>
<dbReference type="Pfam" id="PF13639">
    <property type="entry name" value="zf-RING_2"/>
    <property type="match status" value="1"/>
</dbReference>
<feature type="domain" description="CHY-type" evidence="7">
    <location>
        <begin position="177"/>
        <end position="248"/>
    </location>
</feature>
<dbReference type="InterPro" id="IPR001841">
    <property type="entry name" value="Znf_RING"/>
</dbReference>
<evidence type="ECO:0000256" key="3">
    <source>
        <dbReference type="ARBA" id="ARBA00022833"/>
    </source>
</evidence>
<feature type="compositionally biased region" description="Basic and acidic residues" evidence="5">
    <location>
        <begin position="576"/>
        <end position="585"/>
    </location>
</feature>
<evidence type="ECO:0000256" key="4">
    <source>
        <dbReference type="PROSITE-ProRule" id="PRU00601"/>
    </source>
</evidence>
<dbReference type="GO" id="GO:0016567">
    <property type="term" value="P:protein ubiquitination"/>
    <property type="evidence" value="ECO:0007669"/>
    <property type="project" value="TreeGrafter"/>
</dbReference>
<dbReference type="EMBL" id="JAHFXF010001393">
    <property type="protein sequence ID" value="KAG9668261.1"/>
    <property type="molecule type" value="Genomic_DNA"/>
</dbReference>
<evidence type="ECO:0000259" key="6">
    <source>
        <dbReference type="PROSITE" id="PS50089"/>
    </source>
</evidence>
<dbReference type="PANTHER" id="PTHR21319:SF0">
    <property type="entry name" value="AND RING FINGER DOMAIN PROTEIN, PUTATIVE (AFU_ORTHOLOGUE AFUA_1G08900)-RELATED"/>
    <property type="match status" value="1"/>
</dbReference>
<dbReference type="CDD" id="cd16464">
    <property type="entry name" value="RING-H2_Pirh2-like"/>
    <property type="match status" value="1"/>
</dbReference>
<reference evidence="10" key="1">
    <citation type="journal article" date="2021" name="J Fungi (Basel)">
        <title>Virulence traits and population genomics of the black yeast Aureobasidium melanogenum.</title>
        <authorList>
            <person name="Cernosa A."/>
            <person name="Sun X."/>
            <person name="Gostincar C."/>
            <person name="Fang C."/>
            <person name="Gunde-Cimerman N."/>
            <person name="Song Z."/>
        </authorList>
    </citation>
    <scope>NUCLEOTIDE SEQUENCE</scope>
    <source>
        <strain evidence="10">EXF-9298</strain>
        <strain evidence="9">EXF-9911</strain>
    </source>
</reference>
<feature type="domain" description="RING-type" evidence="6">
    <location>
        <begin position="317"/>
        <end position="359"/>
    </location>
</feature>
<dbReference type="Pfam" id="PF05495">
    <property type="entry name" value="zf-CHY"/>
    <property type="match status" value="1"/>
</dbReference>
<dbReference type="SUPFAM" id="SSF161245">
    <property type="entry name" value="Zinc hairpin stack"/>
    <property type="match status" value="1"/>
</dbReference>
<feature type="non-terminal residue" evidence="10">
    <location>
        <position position="1"/>
    </location>
</feature>
<dbReference type="SUPFAM" id="SSF161219">
    <property type="entry name" value="CHY zinc finger-like"/>
    <property type="match status" value="1"/>
</dbReference>
<evidence type="ECO:0000259" key="7">
    <source>
        <dbReference type="PROSITE" id="PS51266"/>
    </source>
</evidence>